<evidence type="ECO:0000313" key="1">
    <source>
        <dbReference type="EMBL" id="EEB27500.1"/>
    </source>
</evidence>
<dbReference type="Proteomes" id="UP000004849">
    <property type="component" value="Unassembled WGS sequence"/>
</dbReference>
<proteinExistence type="predicted"/>
<dbReference type="EMBL" id="ABWZ01000001">
    <property type="protein sequence ID" value="EEB27500.1"/>
    <property type="molecule type" value="Genomic_DNA"/>
</dbReference>
<reference evidence="1 2" key="1">
    <citation type="submission" date="2008-10" db="EMBL/GenBank/DDBJ databases">
        <title>Draft genome sequence of Bacteroides dorei (DSM 17855).</title>
        <authorList>
            <person name="Sudarsanam P."/>
            <person name="Ley R."/>
            <person name="Guruge J."/>
            <person name="Turnbaugh P.J."/>
            <person name="Mahowald M."/>
            <person name="Liep D."/>
            <person name="Gordon J."/>
        </authorList>
    </citation>
    <scope>NUCLEOTIDE SEQUENCE [LARGE SCALE GENOMIC DNA]</scope>
    <source>
        <strain evidence="1 2">DSM 17855</strain>
    </source>
</reference>
<name>B6VRW4_9BACT</name>
<organism evidence="1 2">
    <name type="scientific">Phocaeicola dorei DSM 17855</name>
    <dbReference type="NCBI Taxonomy" id="483217"/>
    <lineage>
        <taxon>Bacteria</taxon>
        <taxon>Pseudomonadati</taxon>
        <taxon>Bacteroidota</taxon>
        <taxon>Bacteroidia</taxon>
        <taxon>Bacteroidales</taxon>
        <taxon>Bacteroidaceae</taxon>
        <taxon>Phocaeicola</taxon>
    </lineage>
</organism>
<sequence>MFQKLYSSNEFGGIARDKGIRLHIVRDDTAGSTVCFGAFDGLLKVSRLISINTICFMSF</sequence>
<dbReference type="HOGENOM" id="CLU_2950504_0_0_10"/>
<protein>
    <submittedName>
        <fullName evidence="1">Uncharacterized protein</fullName>
    </submittedName>
</protein>
<accession>B6VRW4</accession>
<dbReference type="AlphaFoldDB" id="B6VRW4"/>
<evidence type="ECO:0000313" key="2">
    <source>
        <dbReference type="Proteomes" id="UP000004849"/>
    </source>
</evidence>
<reference evidence="1 2" key="2">
    <citation type="submission" date="2008-10" db="EMBL/GenBank/DDBJ databases">
        <authorList>
            <person name="Fulton L."/>
            <person name="Clifton S."/>
            <person name="Fulton B."/>
            <person name="Xu J."/>
            <person name="Minx P."/>
            <person name="Pepin K.H."/>
            <person name="Johnson M."/>
            <person name="Thiruvilangam P."/>
            <person name="Bhonagiri V."/>
            <person name="Nash W.E."/>
            <person name="Mardis E.R."/>
            <person name="Wilson R.K."/>
        </authorList>
    </citation>
    <scope>NUCLEOTIDE SEQUENCE [LARGE SCALE GENOMIC DNA]</scope>
    <source>
        <strain evidence="1 2">DSM 17855</strain>
    </source>
</reference>
<gene>
    <name evidence="1" type="ORF">BACDOR_00065</name>
</gene>